<accession>A0ABV7JW56</accession>
<dbReference type="GO" id="GO:0003677">
    <property type="term" value="F:DNA binding"/>
    <property type="evidence" value="ECO:0007669"/>
    <property type="project" value="UniProtKB-KW"/>
</dbReference>
<proteinExistence type="predicted"/>
<feature type="domain" description="Putative DNA-binding" evidence="1">
    <location>
        <begin position="11"/>
        <end position="91"/>
    </location>
</feature>
<organism evidence="2 3">
    <name type="scientific">Alteromonas oceani</name>
    <dbReference type="NCBI Taxonomy" id="2071609"/>
    <lineage>
        <taxon>Bacteria</taxon>
        <taxon>Pseudomonadati</taxon>
        <taxon>Pseudomonadota</taxon>
        <taxon>Gammaproteobacteria</taxon>
        <taxon>Alteromonadales</taxon>
        <taxon>Alteromonadaceae</taxon>
        <taxon>Alteromonas/Salinimonas group</taxon>
        <taxon>Alteromonas</taxon>
    </lineage>
</organism>
<keyword evidence="3" id="KW-1185">Reference proteome</keyword>
<protein>
    <submittedName>
        <fullName evidence="2">DNA-binding domain-containing protein</fullName>
    </submittedName>
</protein>
<dbReference type="InterPro" id="IPR044922">
    <property type="entry name" value="DUF2063_N_sf"/>
</dbReference>
<evidence type="ECO:0000259" key="1">
    <source>
        <dbReference type="Pfam" id="PF09836"/>
    </source>
</evidence>
<dbReference type="EMBL" id="JBHRSX010000014">
    <property type="protein sequence ID" value="MFC3201352.1"/>
    <property type="molecule type" value="Genomic_DNA"/>
</dbReference>
<evidence type="ECO:0000313" key="2">
    <source>
        <dbReference type="EMBL" id="MFC3201352.1"/>
    </source>
</evidence>
<dbReference type="RefSeq" id="WP_123323893.1">
    <property type="nucleotide sequence ID" value="NZ_JBHRSX010000014.1"/>
</dbReference>
<sequence length="250" mass="27698">MSDQLPTVTDYQASLLTSIMTFSPSAPGSGLQVYQHNLQMTAVRSLSIAFPVLAAMLGEEAVYVLARRLFTSEKPCSGDWADWGRTLPALLRSSELHEEYPYLADIAAFEWAFHRAARSRYVALQADTLNSLTQCEPDTIRIRLQPSLTLVSSAFPLFGLWQLHRSQPPGRAPGLAELEAVMQTEESGCYVISQSTATTQVMVINAQEYQWLEGVKQGMTLGTLLDVYPTLDFAQWLTTALTNEWVTGLS</sequence>
<dbReference type="Pfam" id="PF09836">
    <property type="entry name" value="DUF2063"/>
    <property type="match status" value="1"/>
</dbReference>
<dbReference type="InterPro" id="IPR018640">
    <property type="entry name" value="DUF2063"/>
</dbReference>
<name>A0ABV7JW56_9ALTE</name>
<dbReference type="Proteomes" id="UP001595477">
    <property type="component" value="Unassembled WGS sequence"/>
</dbReference>
<gene>
    <name evidence="2" type="ORF">ACFOEW_05925</name>
</gene>
<dbReference type="Gene3D" id="1.10.150.690">
    <property type="entry name" value="DUF2063"/>
    <property type="match status" value="1"/>
</dbReference>
<evidence type="ECO:0000313" key="3">
    <source>
        <dbReference type="Proteomes" id="UP001595477"/>
    </source>
</evidence>
<comment type="caution">
    <text evidence="2">The sequence shown here is derived from an EMBL/GenBank/DDBJ whole genome shotgun (WGS) entry which is preliminary data.</text>
</comment>
<keyword evidence="2" id="KW-0238">DNA-binding</keyword>
<reference evidence="3" key="1">
    <citation type="journal article" date="2019" name="Int. J. Syst. Evol. Microbiol.">
        <title>The Global Catalogue of Microorganisms (GCM) 10K type strain sequencing project: providing services to taxonomists for standard genome sequencing and annotation.</title>
        <authorList>
            <consortium name="The Broad Institute Genomics Platform"/>
            <consortium name="The Broad Institute Genome Sequencing Center for Infectious Disease"/>
            <person name="Wu L."/>
            <person name="Ma J."/>
        </authorList>
    </citation>
    <scope>NUCLEOTIDE SEQUENCE [LARGE SCALE GENOMIC DNA]</scope>
    <source>
        <strain evidence="3">KCTC 52449</strain>
    </source>
</reference>